<dbReference type="EMBL" id="FQVN01000010">
    <property type="protein sequence ID" value="SHG57624.1"/>
    <property type="molecule type" value="Genomic_DNA"/>
</dbReference>
<organism evidence="2 3">
    <name type="scientific">Streptoalloteichus hindustanus</name>
    <dbReference type="NCBI Taxonomy" id="2017"/>
    <lineage>
        <taxon>Bacteria</taxon>
        <taxon>Bacillati</taxon>
        <taxon>Actinomycetota</taxon>
        <taxon>Actinomycetes</taxon>
        <taxon>Pseudonocardiales</taxon>
        <taxon>Pseudonocardiaceae</taxon>
        <taxon>Streptoalloteichus</taxon>
    </lineage>
</organism>
<dbReference type="Proteomes" id="UP000184501">
    <property type="component" value="Unassembled WGS sequence"/>
</dbReference>
<dbReference type="RefSeq" id="WP_073488515.1">
    <property type="nucleotide sequence ID" value="NZ_FQVN01000010.1"/>
</dbReference>
<accession>A0A1M5KXS8</accession>
<feature type="region of interest" description="Disordered" evidence="1">
    <location>
        <begin position="1"/>
        <end position="65"/>
    </location>
</feature>
<protein>
    <submittedName>
        <fullName evidence="2">Uncharacterized protein</fullName>
    </submittedName>
</protein>
<keyword evidence="3" id="KW-1185">Reference proteome</keyword>
<feature type="compositionally biased region" description="Basic and acidic residues" evidence="1">
    <location>
        <begin position="37"/>
        <end position="65"/>
    </location>
</feature>
<gene>
    <name evidence="2" type="ORF">SAMN05444320_11098</name>
</gene>
<sequence length="65" mass="7841">MRDHGGVTGKTSDHDERPRPVDHDWLRRVFGDVLPETTRDERDPEAPRRDTDTWYRENRPPHHDR</sequence>
<evidence type="ECO:0000313" key="3">
    <source>
        <dbReference type="Proteomes" id="UP000184501"/>
    </source>
</evidence>
<name>A0A1M5KXS8_STRHI</name>
<dbReference type="AlphaFoldDB" id="A0A1M5KXS8"/>
<feature type="compositionally biased region" description="Basic and acidic residues" evidence="1">
    <location>
        <begin position="1"/>
        <end position="30"/>
    </location>
</feature>
<proteinExistence type="predicted"/>
<evidence type="ECO:0000256" key="1">
    <source>
        <dbReference type="SAM" id="MobiDB-lite"/>
    </source>
</evidence>
<evidence type="ECO:0000313" key="2">
    <source>
        <dbReference type="EMBL" id="SHG57624.1"/>
    </source>
</evidence>
<reference evidence="2 3" key="1">
    <citation type="submission" date="2016-11" db="EMBL/GenBank/DDBJ databases">
        <authorList>
            <person name="Jaros S."/>
            <person name="Januszkiewicz K."/>
            <person name="Wedrychowicz H."/>
        </authorList>
    </citation>
    <scope>NUCLEOTIDE SEQUENCE [LARGE SCALE GENOMIC DNA]</scope>
    <source>
        <strain evidence="2 3">DSM 44523</strain>
    </source>
</reference>